<keyword evidence="2 7" id="KW-0813">Transport</keyword>
<keyword evidence="10" id="KW-1185">Reference proteome</keyword>
<dbReference type="PANTHER" id="PTHR43744">
    <property type="entry name" value="ABC TRANSPORTER PERMEASE PROTEIN MG189-RELATED-RELATED"/>
    <property type="match status" value="1"/>
</dbReference>
<dbReference type="GO" id="GO:0055085">
    <property type="term" value="P:transmembrane transport"/>
    <property type="evidence" value="ECO:0007669"/>
    <property type="project" value="InterPro"/>
</dbReference>
<evidence type="ECO:0000256" key="2">
    <source>
        <dbReference type="ARBA" id="ARBA00022448"/>
    </source>
</evidence>
<dbReference type="PANTHER" id="PTHR43744:SF12">
    <property type="entry name" value="ABC TRANSPORTER PERMEASE PROTEIN MG189-RELATED"/>
    <property type="match status" value="1"/>
</dbReference>
<feature type="transmembrane region" description="Helical" evidence="7">
    <location>
        <begin position="24"/>
        <end position="46"/>
    </location>
</feature>
<dbReference type="AlphaFoldDB" id="W4VQP0"/>
<dbReference type="OrthoDB" id="187395at2"/>
<evidence type="ECO:0000256" key="1">
    <source>
        <dbReference type="ARBA" id="ARBA00004651"/>
    </source>
</evidence>
<keyword evidence="6 7" id="KW-0472">Membrane</keyword>
<dbReference type="InterPro" id="IPR000515">
    <property type="entry name" value="MetI-like"/>
</dbReference>
<feature type="domain" description="ABC transmembrane type-1" evidence="8">
    <location>
        <begin position="84"/>
        <end position="276"/>
    </location>
</feature>
<feature type="transmembrane region" description="Helical" evidence="7">
    <location>
        <begin position="83"/>
        <end position="108"/>
    </location>
</feature>
<comment type="similarity">
    <text evidence="7">Belongs to the binding-protein-dependent transport system permease family.</text>
</comment>
<keyword evidence="5 7" id="KW-1133">Transmembrane helix</keyword>
<dbReference type="SUPFAM" id="SSF161098">
    <property type="entry name" value="MetI-like"/>
    <property type="match status" value="1"/>
</dbReference>
<dbReference type="STRING" id="1298598.JCM21714_4460"/>
<organism evidence="9 10">
    <name type="scientific">Gracilibacillus boraciitolerans JCM 21714</name>
    <dbReference type="NCBI Taxonomy" id="1298598"/>
    <lineage>
        <taxon>Bacteria</taxon>
        <taxon>Bacillati</taxon>
        <taxon>Bacillota</taxon>
        <taxon>Bacilli</taxon>
        <taxon>Bacillales</taxon>
        <taxon>Bacillaceae</taxon>
        <taxon>Gracilibacillus</taxon>
    </lineage>
</organism>
<evidence type="ECO:0000313" key="10">
    <source>
        <dbReference type="Proteomes" id="UP000019102"/>
    </source>
</evidence>
<dbReference type="RefSeq" id="WP_052000852.1">
    <property type="nucleotide sequence ID" value="NZ_BAVS01000045.1"/>
</dbReference>
<feature type="transmembrane region" description="Helical" evidence="7">
    <location>
        <begin position="120"/>
        <end position="141"/>
    </location>
</feature>
<accession>W4VQP0</accession>
<name>W4VQP0_9BACI</name>
<dbReference type="EMBL" id="BAVS01000045">
    <property type="protein sequence ID" value="GAE95243.1"/>
    <property type="molecule type" value="Genomic_DNA"/>
</dbReference>
<protein>
    <submittedName>
        <fullName evidence="9">Sugar ABC transporter permease</fullName>
    </submittedName>
</protein>
<dbReference type="CDD" id="cd06261">
    <property type="entry name" value="TM_PBP2"/>
    <property type="match status" value="1"/>
</dbReference>
<evidence type="ECO:0000256" key="5">
    <source>
        <dbReference type="ARBA" id="ARBA00022989"/>
    </source>
</evidence>
<sequence length="291" mass="32301">MAQTEALPIDNTKKIKAGKNIKRGILNIFLGVYALLTLYPLIWLFISAFKSNNEIYAAPFALPESLKWDNFVRAWEVSGMGKAMINSFIVTIVSLALLLVLGGALVAYAISRFQFKFRNAIYALLLFGLLIPVHSTLVPLFTMMNEVKILDTYLALILPYFSFELPIAVFLLAAFMGSFSKEMEEAAFIDGCGYWGIFWKIMFPLSLPALSTVGIIGFLRFWNEFAFALVFINDSALRTIPLTLSVFSTGYSTDYSLTLAAMAISVIPVVVLFLIMQDRIMQGMVAGAVKG</sequence>
<dbReference type="GO" id="GO:0005886">
    <property type="term" value="C:plasma membrane"/>
    <property type="evidence" value="ECO:0007669"/>
    <property type="project" value="UniProtKB-SubCell"/>
</dbReference>
<evidence type="ECO:0000256" key="6">
    <source>
        <dbReference type="ARBA" id="ARBA00023136"/>
    </source>
</evidence>
<evidence type="ECO:0000313" key="9">
    <source>
        <dbReference type="EMBL" id="GAE95243.1"/>
    </source>
</evidence>
<dbReference type="PROSITE" id="PS50928">
    <property type="entry name" value="ABC_TM1"/>
    <property type="match status" value="1"/>
</dbReference>
<evidence type="ECO:0000256" key="4">
    <source>
        <dbReference type="ARBA" id="ARBA00022692"/>
    </source>
</evidence>
<proteinExistence type="inferred from homology"/>
<dbReference type="Gene3D" id="1.10.3720.10">
    <property type="entry name" value="MetI-like"/>
    <property type="match status" value="1"/>
</dbReference>
<keyword evidence="4 7" id="KW-0812">Transmembrane</keyword>
<feature type="transmembrane region" description="Helical" evidence="7">
    <location>
        <begin position="153"/>
        <end position="176"/>
    </location>
</feature>
<gene>
    <name evidence="9" type="ORF">JCM21714_4460</name>
</gene>
<dbReference type="Pfam" id="PF00528">
    <property type="entry name" value="BPD_transp_1"/>
    <property type="match status" value="1"/>
</dbReference>
<comment type="subcellular location">
    <subcellularLocation>
        <location evidence="1 7">Cell membrane</location>
        <topology evidence="1 7">Multi-pass membrane protein</topology>
    </subcellularLocation>
</comment>
<keyword evidence="3" id="KW-1003">Cell membrane</keyword>
<dbReference type="InterPro" id="IPR035906">
    <property type="entry name" value="MetI-like_sf"/>
</dbReference>
<evidence type="ECO:0000256" key="3">
    <source>
        <dbReference type="ARBA" id="ARBA00022475"/>
    </source>
</evidence>
<reference evidence="9 10" key="1">
    <citation type="journal article" date="2014" name="Genome Announc.">
        <title>Draft Genome Sequence of the Boron-Tolerant and Moderately Halotolerant Bacterium Gracilibacillus boraciitolerans JCM 21714T.</title>
        <authorList>
            <person name="Ahmed I."/>
            <person name="Oshima K."/>
            <person name="Suda W."/>
            <person name="Kitamura K."/>
            <person name="Iida T."/>
            <person name="Ohmori Y."/>
            <person name="Fujiwara T."/>
            <person name="Hattori M."/>
            <person name="Ohkuma M."/>
        </authorList>
    </citation>
    <scope>NUCLEOTIDE SEQUENCE [LARGE SCALE GENOMIC DNA]</scope>
    <source>
        <strain evidence="9 10">JCM 21714</strain>
    </source>
</reference>
<dbReference type="eggNOG" id="COG0395">
    <property type="taxonomic scope" value="Bacteria"/>
</dbReference>
<comment type="caution">
    <text evidence="9">The sequence shown here is derived from an EMBL/GenBank/DDBJ whole genome shotgun (WGS) entry which is preliminary data.</text>
</comment>
<feature type="transmembrane region" description="Helical" evidence="7">
    <location>
        <begin position="197"/>
        <end position="222"/>
    </location>
</feature>
<feature type="transmembrane region" description="Helical" evidence="7">
    <location>
        <begin position="255"/>
        <end position="275"/>
    </location>
</feature>
<evidence type="ECO:0000256" key="7">
    <source>
        <dbReference type="RuleBase" id="RU363032"/>
    </source>
</evidence>
<evidence type="ECO:0000259" key="8">
    <source>
        <dbReference type="PROSITE" id="PS50928"/>
    </source>
</evidence>
<dbReference type="Proteomes" id="UP000019102">
    <property type="component" value="Unassembled WGS sequence"/>
</dbReference>